<dbReference type="InterPro" id="IPR001279">
    <property type="entry name" value="Metallo-B-lactamas"/>
</dbReference>
<dbReference type="CDD" id="cd07730">
    <property type="entry name" value="metallo-hydrolase-like_MBL-fold"/>
    <property type="match status" value="1"/>
</dbReference>
<dbReference type="SMART" id="SM00849">
    <property type="entry name" value="Lactamase_B"/>
    <property type="match status" value="1"/>
</dbReference>
<dbReference type="GO" id="GO:0046872">
    <property type="term" value="F:metal ion binding"/>
    <property type="evidence" value="ECO:0007669"/>
    <property type="project" value="UniProtKB-KW"/>
</dbReference>
<name>A0A409W484_9AGAR</name>
<dbReference type="STRING" id="231916.A0A409W484"/>
<reference evidence="7 8" key="1">
    <citation type="journal article" date="2018" name="Evol. Lett.">
        <title>Horizontal gene cluster transfer increased hallucinogenic mushroom diversity.</title>
        <authorList>
            <person name="Reynolds H.T."/>
            <person name="Vijayakumar V."/>
            <person name="Gluck-Thaler E."/>
            <person name="Korotkin H.B."/>
            <person name="Matheny P.B."/>
            <person name="Slot J.C."/>
        </authorList>
    </citation>
    <scope>NUCLEOTIDE SEQUENCE [LARGE SCALE GENOMIC DNA]</scope>
    <source>
        <strain evidence="7 8">SRW20</strain>
    </source>
</reference>
<dbReference type="GO" id="GO:0016787">
    <property type="term" value="F:hydrolase activity"/>
    <property type="evidence" value="ECO:0007669"/>
    <property type="project" value="UniProtKB-KW"/>
</dbReference>
<evidence type="ECO:0000256" key="5">
    <source>
        <dbReference type="ARBA" id="ARBA00022833"/>
    </source>
</evidence>
<dbReference type="InParanoid" id="A0A409W484"/>
<dbReference type="AlphaFoldDB" id="A0A409W484"/>
<sequence length="296" mass="33058">MALPTPAPNQAYCKVSALDGGALSAPEEFFVANATPGHRDILPALSFLIQHTEKPDKIIFDLGIRRDLEGFPPFLYERITSRFDIEPGHGDVVSSLEKGGLKPDDIDFVVLSHLHWDHIGDTKLFGKSKFVVGSECRTLVENGYPKDPKALFAQDLLPIERTRFISDDDWKPVGPFPRALDFYGDGSAYIIDSPGHLPGHVNLLARTSPDGAWIYLAGDSAHNWKLITGEDQIKVGMPGNPHFCMHVDLKQAEENIARIREVWKMPRVRVVLAHDFPWYKDNRGGPAFWPGKIESL</sequence>
<organism evidence="7 8">
    <name type="scientific">Gymnopilus dilepis</name>
    <dbReference type="NCBI Taxonomy" id="231916"/>
    <lineage>
        <taxon>Eukaryota</taxon>
        <taxon>Fungi</taxon>
        <taxon>Dikarya</taxon>
        <taxon>Basidiomycota</taxon>
        <taxon>Agaricomycotina</taxon>
        <taxon>Agaricomycetes</taxon>
        <taxon>Agaricomycetidae</taxon>
        <taxon>Agaricales</taxon>
        <taxon>Agaricineae</taxon>
        <taxon>Hymenogastraceae</taxon>
        <taxon>Gymnopilus</taxon>
    </lineage>
</organism>
<dbReference type="EMBL" id="NHYE01005412">
    <property type="protein sequence ID" value="PPQ73307.1"/>
    <property type="molecule type" value="Genomic_DNA"/>
</dbReference>
<proteinExistence type="inferred from homology"/>
<evidence type="ECO:0000256" key="1">
    <source>
        <dbReference type="ARBA" id="ARBA00001947"/>
    </source>
</evidence>
<dbReference type="PANTHER" id="PTHR42978">
    <property type="entry name" value="QUORUM-QUENCHING LACTONASE YTNP-RELATED-RELATED"/>
    <property type="match status" value="1"/>
</dbReference>
<protein>
    <recommendedName>
        <fullName evidence="6">Metallo-beta-lactamase domain-containing protein</fullName>
    </recommendedName>
</protein>
<keyword evidence="5" id="KW-0862">Zinc</keyword>
<feature type="domain" description="Metallo-beta-lactamase" evidence="6">
    <location>
        <begin position="43"/>
        <end position="274"/>
    </location>
</feature>
<comment type="similarity">
    <text evidence="2">Belongs to the metallo-beta-lactamase superfamily.</text>
</comment>
<keyword evidence="3" id="KW-0479">Metal-binding</keyword>
<evidence type="ECO:0000259" key="6">
    <source>
        <dbReference type="SMART" id="SM00849"/>
    </source>
</evidence>
<keyword evidence="8" id="KW-1185">Reference proteome</keyword>
<evidence type="ECO:0000256" key="2">
    <source>
        <dbReference type="ARBA" id="ARBA00007749"/>
    </source>
</evidence>
<comment type="caution">
    <text evidence="7">The sequence shown here is derived from an EMBL/GenBank/DDBJ whole genome shotgun (WGS) entry which is preliminary data.</text>
</comment>
<dbReference type="PANTHER" id="PTHR42978:SF2">
    <property type="entry name" value="102 KBASES UNSTABLE REGION: FROM 1 TO 119443"/>
    <property type="match status" value="1"/>
</dbReference>
<keyword evidence="4" id="KW-0378">Hydrolase</keyword>
<evidence type="ECO:0000313" key="7">
    <source>
        <dbReference type="EMBL" id="PPQ73307.1"/>
    </source>
</evidence>
<evidence type="ECO:0000256" key="4">
    <source>
        <dbReference type="ARBA" id="ARBA00022801"/>
    </source>
</evidence>
<dbReference type="SUPFAM" id="SSF56281">
    <property type="entry name" value="Metallo-hydrolase/oxidoreductase"/>
    <property type="match status" value="1"/>
</dbReference>
<dbReference type="InterPro" id="IPR051013">
    <property type="entry name" value="MBL_superfamily_lactonases"/>
</dbReference>
<evidence type="ECO:0000313" key="8">
    <source>
        <dbReference type="Proteomes" id="UP000284706"/>
    </source>
</evidence>
<gene>
    <name evidence="7" type="ORF">CVT26_015335</name>
</gene>
<dbReference type="Gene3D" id="3.60.15.10">
    <property type="entry name" value="Ribonuclease Z/Hydroxyacylglutathione hydrolase-like"/>
    <property type="match status" value="1"/>
</dbReference>
<accession>A0A409W484</accession>
<dbReference type="Pfam" id="PF00753">
    <property type="entry name" value="Lactamase_B"/>
    <property type="match status" value="1"/>
</dbReference>
<comment type="cofactor">
    <cofactor evidence="1">
        <name>Zn(2+)</name>
        <dbReference type="ChEBI" id="CHEBI:29105"/>
    </cofactor>
</comment>
<evidence type="ECO:0000256" key="3">
    <source>
        <dbReference type="ARBA" id="ARBA00022723"/>
    </source>
</evidence>
<dbReference type="OrthoDB" id="10250730at2759"/>
<dbReference type="InterPro" id="IPR036866">
    <property type="entry name" value="RibonucZ/Hydroxyglut_hydro"/>
</dbReference>
<dbReference type="Proteomes" id="UP000284706">
    <property type="component" value="Unassembled WGS sequence"/>
</dbReference>